<dbReference type="OMA" id="HIRPEFI"/>
<evidence type="ECO:0000313" key="8">
    <source>
        <dbReference type="EnsemblMetazoa" id="XP_014242405.1"/>
    </source>
</evidence>
<evidence type="ECO:0000256" key="3">
    <source>
        <dbReference type="ARBA" id="ARBA00018742"/>
    </source>
</evidence>
<name>A0A8I6RB13_CIMLE</name>
<evidence type="ECO:0000256" key="5">
    <source>
        <dbReference type="ARBA" id="ARBA00030451"/>
    </source>
</evidence>
<dbReference type="GO" id="GO:0000122">
    <property type="term" value="P:negative regulation of transcription by RNA polymerase II"/>
    <property type="evidence" value="ECO:0007669"/>
    <property type="project" value="InterPro"/>
</dbReference>
<dbReference type="PANTHER" id="PTHR46138:SF1">
    <property type="entry name" value="PROTEIN DR1"/>
    <property type="match status" value="1"/>
</dbReference>
<gene>
    <name evidence="8" type="primary">106662682</name>
</gene>
<dbReference type="Proteomes" id="UP000494040">
    <property type="component" value="Unassembled WGS sequence"/>
</dbReference>
<organism evidence="8 9">
    <name type="scientific">Cimex lectularius</name>
    <name type="common">Bed bug</name>
    <name type="synonym">Acanthia lectularia</name>
    <dbReference type="NCBI Taxonomy" id="79782"/>
    <lineage>
        <taxon>Eukaryota</taxon>
        <taxon>Metazoa</taxon>
        <taxon>Ecdysozoa</taxon>
        <taxon>Arthropoda</taxon>
        <taxon>Hexapoda</taxon>
        <taxon>Insecta</taxon>
        <taxon>Pterygota</taxon>
        <taxon>Neoptera</taxon>
        <taxon>Paraneoptera</taxon>
        <taxon>Hemiptera</taxon>
        <taxon>Heteroptera</taxon>
        <taxon>Panheteroptera</taxon>
        <taxon>Cimicomorpha</taxon>
        <taxon>Cimicidae</taxon>
        <taxon>Cimex</taxon>
    </lineage>
</organism>
<reference evidence="8" key="1">
    <citation type="submission" date="2022-01" db="UniProtKB">
        <authorList>
            <consortium name="EnsemblMetazoa"/>
        </authorList>
    </citation>
    <scope>IDENTIFICATION</scope>
</reference>
<proteinExistence type="inferred from homology"/>
<dbReference type="PANTHER" id="PTHR46138">
    <property type="entry name" value="PROTEIN DR1"/>
    <property type="match status" value="1"/>
</dbReference>
<dbReference type="GO" id="GO:0017054">
    <property type="term" value="C:negative cofactor 2 complex"/>
    <property type="evidence" value="ECO:0007669"/>
    <property type="project" value="InterPro"/>
</dbReference>
<accession>A0A8I6RB13</accession>
<keyword evidence="9" id="KW-1185">Reference proteome</keyword>
<dbReference type="InterPro" id="IPR003958">
    <property type="entry name" value="CBFA_NFYB_domain"/>
</dbReference>
<dbReference type="GO" id="GO:0017025">
    <property type="term" value="F:TBP-class protein binding"/>
    <property type="evidence" value="ECO:0007669"/>
    <property type="project" value="TreeGrafter"/>
</dbReference>
<feature type="domain" description="Transcription factor CBF/NF-Y/archaeal histone" evidence="7">
    <location>
        <begin position="31"/>
        <end position="64"/>
    </location>
</feature>
<protein>
    <recommendedName>
        <fullName evidence="3">Protein Dr1</fullName>
    </recommendedName>
    <alternativeName>
        <fullName evidence="6">Down-regulator of transcription 1</fullName>
    </alternativeName>
    <alternativeName>
        <fullName evidence="5">Negative cofactor 2-beta</fullName>
    </alternativeName>
</protein>
<dbReference type="GO" id="GO:0016251">
    <property type="term" value="F:RNA polymerase II general transcription initiation factor activity"/>
    <property type="evidence" value="ECO:0007669"/>
    <property type="project" value="TreeGrafter"/>
</dbReference>
<evidence type="ECO:0000256" key="1">
    <source>
        <dbReference type="ARBA" id="ARBA00004123"/>
    </source>
</evidence>
<dbReference type="GO" id="GO:0046982">
    <property type="term" value="F:protein heterodimerization activity"/>
    <property type="evidence" value="ECO:0007669"/>
    <property type="project" value="InterPro"/>
</dbReference>
<dbReference type="Pfam" id="PF00808">
    <property type="entry name" value="CBFD_NFYB_HMF"/>
    <property type="match status" value="1"/>
</dbReference>
<sequence length="133" mass="15374">MTNNDHNVVTLEVKFLYQIQSGAGPKREGKAKKEFIHLIASEANEICNQSKKETINVKHVLFALDRLGFDDYRVVAEDVLKDCKEVEVKKRRQSTRLENLGIPEEELLRQQQKLFAMARESNNNGCNFNKRPK</sequence>
<dbReference type="GO" id="GO:0051123">
    <property type="term" value="P:RNA polymerase II preinitiation complex assembly"/>
    <property type="evidence" value="ECO:0007669"/>
    <property type="project" value="TreeGrafter"/>
</dbReference>
<dbReference type="SUPFAM" id="SSF47113">
    <property type="entry name" value="Histone-fold"/>
    <property type="match status" value="1"/>
</dbReference>
<evidence type="ECO:0000256" key="2">
    <source>
        <dbReference type="ARBA" id="ARBA00009245"/>
    </source>
</evidence>
<evidence type="ECO:0000259" key="7">
    <source>
        <dbReference type="Pfam" id="PF00808"/>
    </source>
</evidence>
<dbReference type="InterPro" id="IPR009072">
    <property type="entry name" value="Histone-fold"/>
</dbReference>
<dbReference type="InterPro" id="IPR042225">
    <property type="entry name" value="Ncb2"/>
</dbReference>
<dbReference type="KEGG" id="clec:106662682"/>
<dbReference type="OrthoDB" id="601405at2759"/>
<comment type="subcellular location">
    <subcellularLocation>
        <location evidence="1">Nucleus</location>
    </subcellularLocation>
</comment>
<evidence type="ECO:0000313" key="9">
    <source>
        <dbReference type="Proteomes" id="UP000494040"/>
    </source>
</evidence>
<dbReference type="CDD" id="cd22905">
    <property type="entry name" value="HFD_Dr1"/>
    <property type="match status" value="1"/>
</dbReference>
<comment type="similarity">
    <text evidence="2">Belongs to the NC2 beta/DR1 family.</text>
</comment>
<dbReference type="AlphaFoldDB" id="A0A8I6RB13"/>
<keyword evidence="4" id="KW-0539">Nucleus</keyword>
<dbReference type="EnsemblMetazoa" id="XM_014386919.1">
    <property type="protein sequence ID" value="XP_014242405.1"/>
    <property type="gene ID" value="LOC106662682"/>
</dbReference>
<evidence type="ECO:0000256" key="4">
    <source>
        <dbReference type="ARBA" id="ARBA00023242"/>
    </source>
</evidence>
<evidence type="ECO:0000256" key="6">
    <source>
        <dbReference type="ARBA" id="ARBA00032651"/>
    </source>
</evidence>
<dbReference type="Gene3D" id="1.10.20.10">
    <property type="entry name" value="Histone, subunit A"/>
    <property type="match status" value="1"/>
</dbReference>